<sequence length="418" mass="45075">METIDGISTGRIDRLFADIEAFVDPAFDGWTRTVFSPAYKAERSWMVEEFKRAGLEDVHTDDFGNIVGILPGRHSTAKPIVLGSHTDTVERGGRFDGIVGVLGALEVAQRIKESGSVLNRPLMVIDFFGEEANPFGLTCLGSRALAGSLTVKDLERVSPEGKRLGDAMQSFGLDPSRAVSGKHPVRGSWHAYLELHIEQSSTLDQTGCNIGVVSATAGIKRLVGRYMGQYDHAGGARMKSRKDALLAAASSALALHEFACGSPEYAVATTTHIDSLQLAQNVVPGRSELRAELRSTDSAWFGAIEKDLALRLSMRATEFGCELDLEWSLDNEIAHTDATLQETIAAASTILGLSWTAVPSGATHDSVHMTGIAPMGMIFIPSIDGRSHCPEEFTPKKDIINGIAVLEKSVRLVDESRP</sequence>
<dbReference type="EMBL" id="AY185303">
    <property type="protein sequence ID" value="AAO24769.1"/>
    <property type="molecule type" value="Genomic_DNA"/>
</dbReference>
<feature type="binding site" evidence="4">
    <location>
        <position position="281"/>
    </location>
    <ligand>
        <name>allantoate</name>
        <dbReference type="ChEBI" id="CHEBI:17536"/>
    </ligand>
</feature>
<feature type="binding site" evidence="3">
    <location>
        <position position="96"/>
    </location>
    <ligand>
        <name>Zn(2+)</name>
        <dbReference type="ChEBI" id="CHEBI:29105"/>
        <label>2</label>
    </ligand>
</feature>
<comment type="cofactor">
    <cofactor evidence="3">
        <name>Zn(2+)</name>
        <dbReference type="ChEBI" id="CHEBI:29105"/>
    </cofactor>
    <text evidence="3">Binds 2 Zn(2+) ions per subunit.</text>
</comment>
<protein>
    <submittedName>
        <fullName evidence="5">Putative L-N-carbamoylase</fullName>
    </submittedName>
</protein>
<dbReference type="SUPFAM" id="SSF55031">
    <property type="entry name" value="Bacterial exopeptidase dimerisation domain"/>
    <property type="match status" value="1"/>
</dbReference>
<evidence type="ECO:0000256" key="1">
    <source>
        <dbReference type="ARBA" id="ARBA00006153"/>
    </source>
</evidence>
<comment type="similarity">
    <text evidence="1">Belongs to the peptidase M20 family.</text>
</comment>
<feature type="binding site" evidence="3">
    <location>
        <position position="131"/>
    </location>
    <ligand>
        <name>Zn(2+)</name>
        <dbReference type="ChEBI" id="CHEBI:29105"/>
        <label>2</label>
    </ligand>
</feature>
<name>Q84FR8_9MICC</name>
<dbReference type="GO" id="GO:0046872">
    <property type="term" value="F:metal ion binding"/>
    <property type="evidence" value="ECO:0007669"/>
    <property type="project" value="UniProtKB-KW"/>
</dbReference>
<feature type="binding site" evidence="3">
    <location>
        <position position="388"/>
    </location>
    <ligand>
        <name>Zn(2+)</name>
        <dbReference type="ChEBI" id="CHEBI:29105"/>
        <label>2</label>
    </ligand>
</feature>
<dbReference type="InterPro" id="IPR002933">
    <property type="entry name" value="Peptidase_M20"/>
</dbReference>
<accession>Q84FR8</accession>
<keyword evidence="3" id="KW-0862">Zinc</keyword>
<feature type="binding site" evidence="3">
    <location>
        <position position="85"/>
    </location>
    <ligand>
        <name>Zn(2+)</name>
        <dbReference type="ChEBI" id="CHEBI:29105"/>
        <label>1</label>
    </ligand>
</feature>
<dbReference type="NCBIfam" id="TIGR01879">
    <property type="entry name" value="hydantase"/>
    <property type="match status" value="1"/>
</dbReference>
<dbReference type="Gene3D" id="3.40.630.10">
    <property type="entry name" value="Zn peptidases"/>
    <property type="match status" value="1"/>
</dbReference>
<reference evidence="5" key="1">
    <citation type="submission" date="2002-11" db="EMBL/GenBank/DDBJ databases">
        <title>Hydantoin utilization genes of Arthrobacter crystallopoietes DSM 20117.</title>
        <authorList>
            <person name="Werner M."/>
            <person name="Fritz C."/>
            <person name="Altenbuchner J."/>
            <person name="Siemann M."/>
            <person name="Syldatk C."/>
        </authorList>
    </citation>
    <scope>NUCLEOTIDE SEQUENCE</scope>
    <source>
        <strain evidence="5">DSM 20117</strain>
    </source>
</reference>
<gene>
    <name evidence="5" type="primary">hyuL</name>
</gene>
<dbReference type="CDD" id="cd03884">
    <property type="entry name" value="M20_bAS"/>
    <property type="match status" value="1"/>
</dbReference>
<keyword evidence="2" id="KW-0378">Hydrolase</keyword>
<organism evidence="5">
    <name type="scientific">Crystallibacter crystallopoietes</name>
    <dbReference type="NCBI Taxonomy" id="37928"/>
    <lineage>
        <taxon>Bacteria</taxon>
        <taxon>Bacillati</taxon>
        <taxon>Actinomycetota</taxon>
        <taxon>Actinomycetes</taxon>
        <taxon>Micrococcales</taxon>
        <taxon>Micrococcaceae</taxon>
        <taxon>Crystallibacter</taxon>
    </lineage>
</organism>
<dbReference type="AlphaFoldDB" id="Q84FR8"/>
<dbReference type="PANTHER" id="PTHR32494:SF5">
    <property type="entry name" value="ALLANTOATE AMIDOHYDROLASE"/>
    <property type="match status" value="1"/>
</dbReference>
<dbReference type="Pfam" id="PF01546">
    <property type="entry name" value="Peptidase_M20"/>
    <property type="match status" value="1"/>
</dbReference>
<feature type="binding site" evidence="3">
    <location>
        <position position="196"/>
    </location>
    <ligand>
        <name>Zn(2+)</name>
        <dbReference type="ChEBI" id="CHEBI:29105"/>
        <label>1</label>
    </ligand>
</feature>
<feature type="binding site" evidence="4">
    <location>
        <position position="294"/>
    </location>
    <ligand>
        <name>allantoate</name>
        <dbReference type="ChEBI" id="CHEBI:17536"/>
    </ligand>
</feature>
<dbReference type="InterPro" id="IPR010158">
    <property type="entry name" value="Amidase_Cbmase"/>
</dbReference>
<evidence type="ECO:0000256" key="3">
    <source>
        <dbReference type="PIRSR" id="PIRSR001235-1"/>
    </source>
</evidence>
<dbReference type="Gene3D" id="3.30.70.360">
    <property type="match status" value="1"/>
</dbReference>
<proteinExistence type="inferred from homology"/>
<feature type="binding site" evidence="4">
    <location>
        <position position="221"/>
    </location>
    <ligand>
        <name>allantoate</name>
        <dbReference type="ChEBI" id="CHEBI:17536"/>
    </ligand>
</feature>
<evidence type="ECO:0000256" key="2">
    <source>
        <dbReference type="ARBA" id="ARBA00022801"/>
    </source>
</evidence>
<dbReference type="GO" id="GO:0016813">
    <property type="term" value="F:hydrolase activity, acting on carbon-nitrogen (but not peptide) bonds, in linear amidines"/>
    <property type="evidence" value="ECO:0007669"/>
    <property type="project" value="InterPro"/>
</dbReference>
<evidence type="ECO:0000256" key="4">
    <source>
        <dbReference type="PIRSR" id="PIRSR001235-2"/>
    </source>
</evidence>
<dbReference type="PANTHER" id="PTHR32494">
    <property type="entry name" value="ALLANTOATE DEIMINASE-RELATED"/>
    <property type="match status" value="1"/>
</dbReference>
<dbReference type="PIRSF" id="PIRSF001235">
    <property type="entry name" value="Amidase_carbamoylase"/>
    <property type="match status" value="1"/>
</dbReference>
<feature type="binding site" evidence="3">
    <location>
        <position position="96"/>
    </location>
    <ligand>
        <name>Zn(2+)</name>
        <dbReference type="ChEBI" id="CHEBI:29105"/>
        <label>1</label>
    </ligand>
</feature>
<dbReference type="InterPro" id="IPR036264">
    <property type="entry name" value="Bact_exopeptidase_dim_dom"/>
</dbReference>
<dbReference type="SUPFAM" id="SSF53187">
    <property type="entry name" value="Zn-dependent exopeptidases"/>
    <property type="match status" value="1"/>
</dbReference>
<keyword evidence="3" id="KW-0479">Metal-binding</keyword>
<evidence type="ECO:0000313" key="5">
    <source>
        <dbReference type="EMBL" id="AAO24769.1"/>
    </source>
</evidence>